<keyword evidence="12" id="KW-1185">Reference proteome</keyword>
<dbReference type="GO" id="GO:0031931">
    <property type="term" value="C:TORC1 complex"/>
    <property type="evidence" value="ECO:0007669"/>
    <property type="project" value="TreeGrafter"/>
</dbReference>
<comment type="catalytic activity">
    <reaction evidence="8">
        <text>L-seryl-[protein] + ATP = O-phospho-L-seryl-[protein] + ADP + H(+)</text>
        <dbReference type="Rhea" id="RHEA:17989"/>
        <dbReference type="Rhea" id="RHEA-COMP:9863"/>
        <dbReference type="Rhea" id="RHEA-COMP:11604"/>
        <dbReference type="ChEBI" id="CHEBI:15378"/>
        <dbReference type="ChEBI" id="CHEBI:29999"/>
        <dbReference type="ChEBI" id="CHEBI:30616"/>
        <dbReference type="ChEBI" id="CHEBI:83421"/>
        <dbReference type="ChEBI" id="CHEBI:456216"/>
        <dbReference type="EC" id="2.7.11.1"/>
    </reaction>
</comment>
<dbReference type="PANTHER" id="PTHR11139">
    <property type="entry name" value="ATAXIA TELANGIECTASIA MUTATED ATM -RELATED"/>
    <property type="match status" value="1"/>
</dbReference>
<dbReference type="InterPro" id="IPR050517">
    <property type="entry name" value="DDR_Repair_Kinase"/>
</dbReference>
<dbReference type="GO" id="GO:0005737">
    <property type="term" value="C:cytoplasm"/>
    <property type="evidence" value="ECO:0007669"/>
    <property type="project" value="TreeGrafter"/>
</dbReference>
<comment type="similarity">
    <text evidence="1">Belongs to the PI3/PI4-kinase family.</text>
</comment>
<evidence type="ECO:0000256" key="5">
    <source>
        <dbReference type="ARBA" id="ARBA00022741"/>
    </source>
</evidence>
<dbReference type="RefSeq" id="XP_068366278.1">
    <property type="nucleotide sequence ID" value="XM_068499199.1"/>
</dbReference>
<accession>A0A1J4KU06</accession>
<dbReference type="GO" id="GO:0031932">
    <property type="term" value="C:TORC2 complex"/>
    <property type="evidence" value="ECO:0007669"/>
    <property type="project" value="TreeGrafter"/>
</dbReference>
<keyword evidence="4" id="KW-0677">Repeat</keyword>
<dbReference type="Gene3D" id="1.10.1070.11">
    <property type="entry name" value="Phosphatidylinositol 3-/4-kinase, catalytic domain"/>
    <property type="match status" value="1"/>
</dbReference>
<evidence type="ECO:0000256" key="2">
    <source>
        <dbReference type="ARBA" id="ARBA00012513"/>
    </source>
</evidence>
<evidence type="ECO:0000259" key="10">
    <source>
        <dbReference type="PROSITE" id="PS51190"/>
    </source>
</evidence>
<protein>
    <recommendedName>
        <fullName evidence="2">non-specific serine/threonine protein kinase</fullName>
        <ecNumber evidence="2">2.7.11.1</ecNumber>
    </recommendedName>
</protein>
<keyword evidence="7" id="KW-0067">ATP-binding</keyword>
<dbReference type="GO" id="GO:0016242">
    <property type="term" value="P:negative regulation of macroautophagy"/>
    <property type="evidence" value="ECO:0007669"/>
    <property type="project" value="TreeGrafter"/>
</dbReference>
<keyword evidence="3" id="KW-0808">Transferase</keyword>
<dbReference type="InterPro" id="IPR016024">
    <property type="entry name" value="ARM-type_fold"/>
</dbReference>
<dbReference type="PANTHER" id="PTHR11139:SF9">
    <property type="entry name" value="SERINE_THREONINE-PROTEIN KINASE MTOR"/>
    <property type="match status" value="1"/>
</dbReference>
<dbReference type="Pfam" id="PF02259">
    <property type="entry name" value="FAT"/>
    <property type="match status" value="1"/>
</dbReference>
<dbReference type="PROSITE" id="PS00916">
    <property type="entry name" value="PI3_4_KINASE_2"/>
    <property type="match status" value="1"/>
</dbReference>
<feature type="domain" description="FATC" evidence="10">
    <location>
        <begin position="2260"/>
        <end position="2292"/>
    </location>
</feature>
<keyword evidence="5" id="KW-0547">Nucleotide-binding</keyword>
<evidence type="ECO:0000259" key="9">
    <source>
        <dbReference type="PROSITE" id="PS50290"/>
    </source>
</evidence>
<dbReference type="Proteomes" id="UP000179807">
    <property type="component" value="Unassembled WGS sequence"/>
</dbReference>
<comment type="caution">
    <text evidence="11">The sequence shown here is derived from an EMBL/GenBank/DDBJ whole genome shotgun (WGS) entry which is preliminary data.</text>
</comment>
<dbReference type="SUPFAM" id="SSF48371">
    <property type="entry name" value="ARM repeat"/>
    <property type="match status" value="2"/>
</dbReference>
<dbReference type="Pfam" id="PF02260">
    <property type="entry name" value="FATC"/>
    <property type="match status" value="1"/>
</dbReference>
<proteinExistence type="inferred from homology"/>
<dbReference type="GO" id="GO:0004674">
    <property type="term" value="F:protein serine/threonine kinase activity"/>
    <property type="evidence" value="ECO:0007669"/>
    <property type="project" value="UniProtKB-EC"/>
</dbReference>
<dbReference type="InterPro" id="IPR036940">
    <property type="entry name" value="PI3/4_kinase_cat_sf"/>
</dbReference>
<dbReference type="EC" id="2.7.11.1" evidence="2"/>
<dbReference type="SMART" id="SM00146">
    <property type="entry name" value="PI3Kc"/>
    <property type="match status" value="1"/>
</dbReference>
<dbReference type="GO" id="GO:0005634">
    <property type="term" value="C:nucleus"/>
    <property type="evidence" value="ECO:0007669"/>
    <property type="project" value="TreeGrafter"/>
</dbReference>
<evidence type="ECO:0000256" key="1">
    <source>
        <dbReference type="ARBA" id="ARBA00011031"/>
    </source>
</evidence>
<dbReference type="EMBL" id="MLAK01000547">
    <property type="protein sequence ID" value="OHT13142.1"/>
    <property type="molecule type" value="Genomic_DNA"/>
</dbReference>
<dbReference type="InterPro" id="IPR018936">
    <property type="entry name" value="PI3/4_kinase_CS"/>
</dbReference>
<evidence type="ECO:0000256" key="3">
    <source>
        <dbReference type="ARBA" id="ARBA00022679"/>
    </source>
</evidence>
<feature type="domain" description="PI3K/PI4K catalytic" evidence="9">
    <location>
        <begin position="1960"/>
        <end position="2283"/>
    </location>
</feature>
<dbReference type="InterPro" id="IPR009076">
    <property type="entry name" value="FRB_dom"/>
</dbReference>
<dbReference type="Pfam" id="PF00454">
    <property type="entry name" value="PI3_PI4_kinase"/>
    <property type="match status" value="1"/>
</dbReference>
<sequence>MNALLQQAVPTDYASWKLQRESLITQLKDYLLNLPESEIVSFYFNIEKEIKRLITATNDADTLQCLHLISVLYHFQRNQDITHQYYSQISAKYKNSNRLIANAISKTFFWLAVDSNEASQAFKELLDFSKKWIQSEPSLLYHSLVVLKRICKLHLSFEAIQIIFNNCDIILKAAGSKDSECQELVMKLLEFQFSHLSDEDLKPKISLFDQQSQKYLNSDKPNKIYCSIRFLNFLLKLKSYETCPDIENIIKKVEKSDKRNLNAAFELILKAIEKFHPGNINVDLEKLFCLFFSRFHDFKDPKKIFIRLFNMKFDHFPLNTFLNFIYSQENSSTCHCQGKICMFTLLSFVLKKFPDIKIDATKFGSIEPCKHYIKCTFLCKNLLTDYVKDYYKNPLDKKEPHIMTLALRLYPICPELFNYENLLKKLNFILNSSDDRKLRKQIIKTFSYFNTNDAVESLIMASLIDDDEKNRLLAISYLKPTPFLATHTNIIQYLSDSSFAVRRKGIKLISQIYAYNSLLFKPLIIDYMQTLFMLIITTTNVNDAGEYAAFLATVTKHCKFLLYDLGHIIIAVCLKVVNSSVPDNERNLVNLHDNSMISQQISVESGRALHHSIDPMFFDPTSPKSPVFASSDGMTTYSGAQVTPNSGASTNTNETTVDVTYNLNEIGTKSTTFMSKFSLDKLKMPELLMDEKKSLKEPNKSKLFLIFHSLLIDIRDAYLLKSISNLGSFCESYLVEILAAYSHVFTTRTTEDLLISAVKSLTRLSLSTYNGLNIRLRCPQIAAPLVQILSTTSNEKLAISIIKLFGSAFDSVDILLTQSLTTSSDLSAVMAHSPSYATDLAITNIMKFMGDPSLTTLKTFSLIVEGDPIYSAKFLPKIALVFHHLIRKGSEMVKNQAFQYLEIIASNTLKDFAPLLPLFLPEMQTFINLESCVHFCTLVAYFMKTEFISCSNELFFLAISAMQNAKVSLFKNLMYFVTVMIIHQNQSFDVFIKTLETFSSTQLNSKTIPTCLHLIISIAQSIDISMFTSRLVIFAFRLFRQQKANITEFLAALCIYCNFSVDSFLQFIESYQIQYKFTEQLKQFVQNNHRMTNQKIIKDYRIKFSIPRSFMRLQTEHYFIDIEYPNELHVAVWLKNLLRITITKSPSPSIRACSDYLNMRMKFIKKLFPVAFLSCWKKANVADRDHFSNIVDYVLHNHRNVNSIFFQLIQIADKALIPMKVDLTKVAELSSSHQNTMFLISKKSLTESSNKSLIKMMINVCIKMGRHATARGILKLAEKDIDTMDFANWCGELGDWSKALKIYQANNAPLEYIIHSLNNLNRYDDILKYEEEFQKMEMKDKMNVIDDFFWPYLLNRDTKKLDEVVQVFEKNWTLPRILNVIYISIYNQNYSHAQELIGKAYKMLVKHVDEYIAGDQNQIEDDQDTAEILVECQEVLNYKMKKSSSGQTTSFFLRRVKHFKRSRPIWERTIALRDIVVPISSNLQFYLKIISELRKARYFSLIDFYFTKKMIYCVDPKVTIQHVKIWWDKGFKKAACQYLVSICSSFSSQDHENVDMLQNFLKISNTQIITACLYKCSKTISFNRKLQTTILQKLNVKTVKEFWNKLEDLKDEERRKFFEELVDENEEQLALCLKNIISCDRKDSHFVACANRLAGDYLLILDPINSLQKASLHFKNALDLEPNRAKLWRRWAYANSALFSENKTSNEYANNSIKAFLKLSELMPNDSLEFASQILYILSASSEKVTSEFTDLTLSPSTVIQVLPLITSKLDHPDNNVNVIIENLLTSSGMIYFQEIYFALNLYIASKDEKSVIAQSIVDKIKPYNIEAAEDSNLLIDGLVRSALTWFEIWMHSIEEAVKYPQNSAQILQDLFDSYNNPQCDLDELFVRLYDDVIQTCKRNFTPKNEKLVWNKLRALYNSLKDRVNKLSAVFLSKISERLCTKRGFIINAPGYSNTQIESLEPVLEVLETQQHPRCLILNSKCGKKLKYLLKGNEDLRLDERLMQLFALINGIISHSEAMKESNVFIVRYAVIPLTKSVGLIKWVTGADTLHQIVLENRQMCGISREIESNMINTITDFPFIQLNSLQRLEIYDQVTDITKGQELFESMWLKSPSAAVWMTRTQRFTLTSALMSMVGHIIGLGDRHPSNIMIQRETGNIVHIDFGESFDKAALRRQFPERVPFRLTKMFINALEGSIETGLFYEFATDVLKVLRESKATLTAHLTIFVEEPLTHFKKEGGEDPVSVIDRCSKKLAGAEFGMEMSVTDQVSTLIKIASDPARYIRHYPGWCPFW</sequence>
<dbReference type="SMART" id="SM01345">
    <property type="entry name" value="Rapamycin_bind"/>
    <property type="match status" value="1"/>
</dbReference>
<name>A0A1J4KU06_9EUKA</name>
<dbReference type="InterPro" id="IPR011009">
    <property type="entry name" value="Kinase-like_dom_sf"/>
</dbReference>
<dbReference type="Gene3D" id="3.30.1010.10">
    <property type="entry name" value="Phosphatidylinositol 3-kinase Catalytic Subunit, Chain A, domain 4"/>
    <property type="match status" value="1"/>
</dbReference>
<dbReference type="OrthoDB" id="381190at2759"/>
<evidence type="ECO:0000256" key="7">
    <source>
        <dbReference type="ARBA" id="ARBA00022840"/>
    </source>
</evidence>
<gene>
    <name evidence="11" type="ORF">TRFO_16801</name>
</gene>
<keyword evidence="6" id="KW-0418">Kinase</keyword>
<evidence type="ECO:0000313" key="12">
    <source>
        <dbReference type="Proteomes" id="UP000179807"/>
    </source>
</evidence>
<organism evidence="11 12">
    <name type="scientific">Tritrichomonas foetus</name>
    <dbReference type="NCBI Taxonomy" id="1144522"/>
    <lineage>
        <taxon>Eukaryota</taxon>
        <taxon>Metamonada</taxon>
        <taxon>Parabasalia</taxon>
        <taxon>Tritrichomonadida</taxon>
        <taxon>Tritrichomonadidae</taxon>
        <taxon>Tritrichomonas</taxon>
    </lineage>
</organism>
<evidence type="ECO:0000256" key="4">
    <source>
        <dbReference type="ARBA" id="ARBA00022737"/>
    </source>
</evidence>
<dbReference type="GeneID" id="94833903"/>
<evidence type="ECO:0000313" key="11">
    <source>
        <dbReference type="EMBL" id="OHT13142.1"/>
    </source>
</evidence>
<reference evidence="11" key="1">
    <citation type="submission" date="2016-10" db="EMBL/GenBank/DDBJ databases">
        <authorList>
            <person name="Benchimol M."/>
            <person name="Almeida L.G."/>
            <person name="Vasconcelos A.T."/>
            <person name="Perreira-Neves A."/>
            <person name="Rosa I.A."/>
            <person name="Tasca T."/>
            <person name="Bogo M.R."/>
            <person name="de Souza W."/>
        </authorList>
    </citation>
    <scope>NUCLEOTIDE SEQUENCE [LARGE SCALE GENOMIC DNA]</scope>
    <source>
        <strain evidence="11">K</strain>
    </source>
</reference>
<dbReference type="Pfam" id="PF08771">
    <property type="entry name" value="FRB_dom"/>
    <property type="match status" value="1"/>
</dbReference>
<evidence type="ECO:0000256" key="6">
    <source>
        <dbReference type="ARBA" id="ARBA00022777"/>
    </source>
</evidence>
<dbReference type="InterPro" id="IPR000403">
    <property type="entry name" value="PI3/4_kinase_cat_dom"/>
</dbReference>
<dbReference type="InterPro" id="IPR003152">
    <property type="entry name" value="FATC_dom"/>
</dbReference>
<dbReference type="VEuPathDB" id="TrichDB:TRFO_16801"/>
<dbReference type="PROSITE" id="PS51190">
    <property type="entry name" value="FATC"/>
    <property type="match status" value="1"/>
</dbReference>
<dbReference type="GO" id="GO:0044877">
    <property type="term" value="F:protein-containing complex binding"/>
    <property type="evidence" value="ECO:0007669"/>
    <property type="project" value="InterPro"/>
</dbReference>
<dbReference type="GO" id="GO:0005524">
    <property type="term" value="F:ATP binding"/>
    <property type="evidence" value="ECO:0007669"/>
    <property type="project" value="UniProtKB-KW"/>
</dbReference>
<evidence type="ECO:0000256" key="8">
    <source>
        <dbReference type="ARBA" id="ARBA00048679"/>
    </source>
</evidence>
<dbReference type="InterPro" id="IPR003151">
    <property type="entry name" value="PIK-rel_kinase_FAT"/>
</dbReference>
<dbReference type="GO" id="GO:0031929">
    <property type="term" value="P:TOR signaling"/>
    <property type="evidence" value="ECO:0007669"/>
    <property type="project" value="TreeGrafter"/>
</dbReference>
<dbReference type="SUPFAM" id="SSF56112">
    <property type="entry name" value="Protein kinase-like (PK-like)"/>
    <property type="match status" value="1"/>
</dbReference>
<dbReference type="SMART" id="SM01343">
    <property type="entry name" value="FATC"/>
    <property type="match status" value="1"/>
</dbReference>
<dbReference type="PROSITE" id="PS50290">
    <property type="entry name" value="PI3_4_KINASE_3"/>
    <property type="match status" value="1"/>
</dbReference>